<dbReference type="Proteomes" id="UP000037069">
    <property type="component" value="Unassembled WGS sequence"/>
</dbReference>
<comment type="caution">
    <text evidence="2">The sequence shown here is derived from an EMBL/GenBank/DDBJ whole genome shotgun (WGS) entry which is preliminary data.</text>
</comment>
<dbReference type="AlphaFoldDB" id="A0A0L0C4M3"/>
<sequence>MFNILLLGKVIHLFAIQAYWHRCLLYRPLWNIENFNNLNLSFFLPWQHSTVKIKKMKYNKCDNDDLENDEVVVVSVYVYCLLHSYTSTVKKTETQFDNNFEYVIRECKDPTRVCDTYEKKNTTMFIYTYPAIQIHKHINLYKHLHPHHSAISGTTAQSPNYKAKLSGLHQHKPIVFSIYHSYIKLRFRF</sequence>
<keyword evidence="3" id="KW-1185">Reference proteome</keyword>
<protein>
    <submittedName>
        <fullName evidence="2">Uncharacterized protein</fullName>
    </submittedName>
</protein>
<reference evidence="2 3" key="1">
    <citation type="journal article" date="2015" name="Nat. Commun.">
        <title>Lucilia cuprina genome unlocks parasitic fly biology to underpin future interventions.</title>
        <authorList>
            <person name="Anstead C.A."/>
            <person name="Korhonen P.K."/>
            <person name="Young N.D."/>
            <person name="Hall R.S."/>
            <person name="Jex A.R."/>
            <person name="Murali S.C."/>
            <person name="Hughes D.S."/>
            <person name="Lee S.F."/>
            <person name="Perry T."/>
            <person name="Stroehlein A.J."/>
            <person name="Ansell B.R."/>
            <person name="Breugelmans B."/>
            <person name="Hofmann A."/>
            <person name="Qu J."/>
            <person name="Dugan S."/>
            <person name="Lee S.L."/>
            <person name="Chao H."/>
            <person name="Dinh H."/>
            <person name="Han Y."/>
            <person name="Doddapaneni H.V."/>
            <person name="Worley K.C."/>
            <person name="Muzny D.M."/>
            <person name="Ioannidis P."/>
            <person name="Waterhouse R.M."/>
            <person name="Zdobnov E.M."/>
            <person name="James P.J."/>
            <person name="Bagnall N.H."/>
            <person name="Kotze A.C."/>
            <person name="Gibbs R.A."/>
            <person name="Richards S."/>
            <person name="Batterham P."/>
            <person name="Gasser R.B."/>
        </authorList>
    </citation>
    <scope>NUCLEOTIDE SEQUENCE [LARGE SCALE GENOMIC DNA]</scope>
    <source>
        <strain evidence="2 3">LS</strain>
        <tissue evidence="2">Full body</tissue>
    </source>
</reference>
<accession>A0A0L0C4M3</accession>
<dbReference type="EMBL" id="JRES01000930">
    <property type="protein sequence ID" value="KNC27207.1"/>
    <property type="molecule type" value="Genomic_DNA"/>
</dbReference>
<feature type="chain" id="PRO_5005535783" evidence="1">
    <location>
        <begin position="19"/>
        <end position="189"/>
    </location>
</feature>
<feature type="signal peptide" evidence="1">
    <location>
        <begin position="1"/>
        <end position="18"/>
    </location>
</feature>
<evidence type="ECO:0000313" key="2">
    <source>
        <dbReference type="EMBL" id="KNC27207.1"/>
    </source>
</evidence>
<proteinExistence type="predicted"/>
<gene>
    <name evidence="2" type="ORF">FF38_02638</name>
</gene>
<evidence type="ECO:0000313" key="3">
    <source>
        <dbReference type="Proteomes" id="UP000037069"/>
    </source>
</evidence>
<evidence type="ECO:0000256" key="1">
    <source>
        <dbReference type="SAM" id="SignalP"/>
    </source>
</evidence>
<name>A0A0L0C4M3_LUCCU</name>
<organism evidence="2 3">
    <name type="scientific">Lucilia cuprina</name>
    <name type="common">Green bottle fly</name>
    <name type="synonym">Australian sheep blowfly</name>
    <dbReference type="NCBI Taxonomy" id="7375"/>
    <lineage>
        <taxon>Eukaryota</taxon>
        <taxon>Metazoa</taxon>
        <taxon>Ecdysozoa</taxon>
        <taxon>Arthropoda</taxon>
        <taxon>Hexapoda</taxon>
        <taxon>Insecta</taxon>
        <taxon>Pterygota</taxon>
        <taxon>Neoptera</taxon>
        <taxon>Endopterygota</taxon>
        <taxon>Diptera</taxon>
        <taxon>Brachycera</taxon>
        <taxon>Muscomorpha</taxon>
        <taxon>Oestroidea</taxon>
        <taxon>Calliphoridae</taxon>
        <taxon>Luciliinae</taxon>
        <taxon>Lucilia</taxon>
    </lineage>
</organism>
<keyword evidence="1" id="KW-0732">Signal</keyword>